<dbReference type="InterPro" id="IPR005886">
    <property type="entry name" value="UDP_G4E"/>
</dbReference>
<evidence type="ECO:0000256" key="9">
    <source>
        <dbReference type="RuleBase" id="RU366046"/>
    </source>
</evidence>
<dbReference type="Pfam" id="PF16363">
    <property type="entry name" value="GDP_Man_Dehyd"/>
    <property type="match status" value="1"/>
</dbReference>
<dbReference type="NCBIfam" id="TIGR01179">
    <property type="entry name" value="galE"/>
    <property type="match status" value="1"/>
</dbReference>
<reference evidence="11 12" key="1">
    <citation type="submission" date="2019-02" db="EMBL/GenBank/DDBJ databases">
        <title>Apibacter muscae sp. nov.: a novel member of the house fly microbiota.</title>
        <authorList>
            <person name="Park R."/>
        </authorList>
    </citation>
    <scope>NUCLEOTIDE SEQUENCE [LARGE SCALE GENOMIC DNA]</scope>
    <source>
        <strain evidence="11 12">AL1</strain>
    </source>
</reference>
<dbReference type="GO" id="GO:0003978">
    <property type="term" value="F:UDP-glucose 4-epimerase activity"/>
    <property type="evidence" value="ECO:0007669"/>
    <property type="project" value="UniProtKB-UniRule"/>
</dbReference>
<accession>A0A563DF69</accession>
<keyword evidence="9" id="KW-0119">Carbohydrate metabolism</keyword>
<dbReference type="PANTHER" id="PTHR43725">
    <property type="entry name" value="UDP-GLUCOSE 4-EPIMERASE"/>
    <property type="match status" value="1"/>
</dbReference>
<evidence type="ECO:0000256" key="4">
    <source>
        <dbReference type="ARBA" id="ARBA00007637"/>
    </source>
</evidence>
<evidence type="ECO:0000256" key="2">
    <source>
        <dbReference type="ARBA" id="ARBA00001911"/>
    </source>
</evidence>
<feature type="domain" description="NAD(P)-binding" evidence="10">
    <location>
        <begin position="7"/>
        <end position="330"/>
    </location>
</feature>
<dbReference type="RefSeq" id="WP_146292335.1">
    <property type="nucleotide sequence ID" value="NZ_SELH01000017.1"/>
</dbReference>
<dbReference type="InterPro" id="IPR036291">
    <property type="entry name" value="NAD(P)-bd_dom_sf"/>
</dbReference>
<comment type="similarity">
    <text evidence="4 9">Belongs to the NAD(P)-dependent epimerase/dehydratase family.</text>
</comment>
<evidence type="ECO:0000313" key="12">
    <source>
        <dbReference type="Proteomes" id="UP000319499"/>
    </source>
</evidence>
<dbReference type="SUPFAM" id="SSF51735">
    <property type="entry name" value="NAD(P)-binding Rossmann-fold domains"/>
    <property type="match status" value="1"/>
</dbReference>
<dbReference type="PANTHER" id="PTHR43725:SF47">
    <property type="entry name" value="UDP-GLUCOSE 4-EPIMERASE"/>
    <property type="match status" value="1"/>
</dbReference>
<evidence type="ECO:0000256" key="5">
    <source>
        <dbReference type="ARBA" id="ARBA00013189"/>
    </source>
</evidence>
<comment type="catalytic activity">
    <reaction evidence="1 9">
        <text>UDP-alpha-D-glucose = UDP-alpha-D-galactose</text>
        <dbReference type="Rhea" id="RHEA:22168"/>
        <dbReference type="ChEBI" id="CHEBI:58885"/>
        <dbReference type="ChEBI" id="CHEBI:66914"/>
        <dbReference type="EC" id="5.1.3.2"/>
    </reaction>
</comment>
<name>A0A563DF69_9FLAO</name>
<keyword evidence="7 9" id="KW-0520">NAD</keyword>
<dbReference type="Gene3D" id="3.90.25.10">
    <property type="entry name" value="UDP-galactose 4-epimerase, domain 1"/>
    <property type="match status" value="1"/>
</dbReference>
<evidence type="ECO:0000256" key="3">
    <source>
        <dbReference type="ARBA" id="ARBA00004947"/>
    </source>
</evidence>
<keyword evidence="8 9" id="KW-0413">Isomerase</keyword>
<organism evidence="11 12">
    <name type="scientific">Apibacter muscae</name>
    <dbReference type="NCBI Taxonomy" id="2509004"/>
    <lineage>
        <taxon>Bacteria</taxon>
        <taxon>Pseudomonadati</taxon>
        <taxon>Bacteroidota</taxon>
        <taxon>Flavobacteriia</taxon>
        <taxon>Flavobacteriales</taxon>
        <taxon>Weeksellaceae</taxon>
        <taxon>Apibacter</taxon>
    </lineage>
</organism>
<keyword evidence="12" id="KW-1185">Reference proteome</keyword>
<sequence length="341" mass="38393">MNKIKILVTGGLGYIGSHTVVELINSGFEPIIVDDLSNSELFILDNIYKVSGQKPKFYKSDICDINSLKSIFEENKDLKACIHFAAKKAVGESMEKPLLYYRENLVSLLNVLDLMKEYKIHNFVFSSSATVYGEPEHLPVQETFPIKKALSSYGSTKQMAEDILEKVAATRWLNALALRYFNPVGAHLSGLLGELPKGIPSNLMPFITQTAIGIREVLTIFGKDYNTPDGTCIRDYIHVVDLAKAHVYACNFLLNGKGNLPYDVFNIGTGEGYSVLDMVETFERVNKVKLKYKFGERRNGDVASIYASSQKANEILGWKTELSLDDMVKDSWNWEKNYRNQ</sequence>
<evidence type="ECO:0000259" key="10">
    <source>
        <dbReference type="Pfam" id="PF16363"/>
    </source>
</evidence>
<dbReference type="CDD" id="cd05247">
    <property type="entry name" value="UDP_G4E_1_SDR_e"/>
    <property type="match status" value="1"/>
</dbReference>
<dbReference type="AlphaFoldDB" id="A0A563DF69"/>
<comment type="caution">
    <text evidence="11">The sequence shown here is derived from an EMBL/GenBank/DDBJ whole genome shotgun (WGS) entry which is preliminary data.</text>
</comment>
<dbReference type="PRINTS" id="PR01713">
    <property type="entry name" value="NUCEPIMERASE"/>
</dbReference>
<evidence type="ECO:0000256" key="1">
    <source>
        <dbReference type="ARBA" id="ARBA00000083"/>
    </source>
</evidence>
<evidence type="ECO:0000256" key="7">
    <source>
        <dbReference type="ARBA" id="ARBA00023027"/>
    </source>
</evidence>
<comment type="cofactor">
    <cofactor evidence="2 9">
        <name>NAD(+)</name>
        <dbReference type="ChEBI" id="CHEBI:57540"/>
    </cofactor>
</comment>
<comment type="pathway">
    <text evidence="3 9">Carbohydrate metabolism; galactose metabolism.</text>
</comment>
<evidence type="ECO:0000256" key="8">
    <source>
        <dbReference type="ARBA" id="ARBA00023235"/>
    </source>
</evidence>
<comment type="subunit">
    <text evidence="9">Homodimer.</text>
</comment>
<dbReference type="EMBL" id="SELH01000017">
    <property type="protein sequence ID" value="TWP28719.1"/>
    <property type="molecule type" value="Genomic_DNA"/>
</dbReference>
<evidence type="ECO:0000313" key="11">
    <source>
        <dbReference type="EMBL" id="TWP28719.1"/>
    </source>
</evidence>
<dbReference type="Gene3D" id="3.40.50.720">
    <property type="entry name" value="NAD(P)-binding Rossmann-like Domain"/>
    <property type="match status" value="1"/>
</dbReference>
<protein>
    <recommendedName>
        <fullName evidence="6 9">UDP-glucose 4-epimerase</fullName>
        <ecNumber evidence="5 9">5.1.3.2</ecNumber>
    </recommendedName>
</protein>
<dbReference type="GO" id="GO:0006012">
    <property type="term" value="P:galactose metabolic process"/>
    <property type="evidence" value="ECO:0007669"/>
    <property type="project" value="UniProtKB-UniPathway"/>
</dbReference>
<dbReference type="Proteomes" id="UP000319499">
    <property type="component" value="Unassembled WGS sequence"/>
</dbReference>
<dbReference type="InterPro" id="IPR016040">
    <property type="entry name" value="NAD(P)-bd_dom"/>
</dbReference>
<dbReference type="UniPathway" id="UPA00214"/>
<dbReference type="OrthoDB" id="9801785at2"/>
<dbReference type="GO" id="GO:0005829">
    <property type="term" value="C:cytosol"/>
    <property type="evidence" value="ECO:0007669"/>
    <property type="project" value="TreeGrafter"/>
</dbReference>
<proteinExistence type="inferred from homology"/>
<evidence type="ECO:0000256" key="6">
    <source>
        <dbReference type="ARBA" id="ARBA00018569"/>
    </source>
</evidence>
<gene>
    <name evidence="11" type="primary">galE</name>
    <name evidence="11" type="ORF">ETU09_05215</name>
</gene>
<dbReference type="EC" id="5.1.3.2" evidence="5 9"/>